<proteinExistence type="predicted"/>
<sequence length="181" mass="20546">MSKRSRHPSGFYASLLSDDRDQAYSSKYRPRVRPAVMENTWEPAEHLPEERITAFECRVVDRVCADECKERLALLFEKGLKSPLACNESITMKHVLLRSIFPEMLSALCRSPYLAGEEERIRAGFGSYMKQHLTVTGGGCRVDTPVSIKLFLGKSPAFMDDDGRKTASRPVERVQLKFTKN</sequence>
<reference evidence="1" key="1">
    <citation type="journal article" date="2023" name="G3 (Bethesda)">
        <title>Whole genome assembly and annotation of the endangered Caribbean coral Acropora cervicornis.</title>
        <authorList>
            <person name="Selwyn J.D."/>
            <person name="Vollmer S.V."/>
        </authorList>
    </citation>
    <scope>NUCLEOTIDE SEQUENCE</scope>
    <source>
        <strain evidence="1">K2</strain>
    </source>
</reference>
<organism evidence="1 2">
    <name type="scientific">Acropora cervicornis</name>
    <name type="common">Staghorn coral</name>
    <dbReference type="NCBI Taxonomy" id="6130"/>
    <lineage>
        <taxon>Eukaryota</taxon>
        <taxon>Metazoa</taxon>
        <taxon>Cnidaria</taxon>
        <taxon>Anthozoa</taxon>
        <taxon>Hexacorallia</taxon>
        <taxon>Scleractinia</taxon>
        <taxon>Astrocoeniina</taxon>
        <taxon>Acroporidae</taxon>
        <taxon>Acropora</taxon>
    </lineage>
</organism>
<gene>
    <name evidence="1" type="ORF">P5673_033446</name>
</gene>
<evidence type="ECO:0000313" key="2">
    <source>
        <dbReference type="Proteomes" id="UP001249851"/>
    </source>
</evidence>
<keyword evidence="2" id="KW-1185">Reference proteome</keyword>
<accession>A0AAD9UR65</accession>
<protein>
    <submittedName>
        <fullName evidence="1">Uncharacterized protein</fullName>
    </submittedName>
</protein>
<dbReference type="EMBL" id="JARQWQ010000264">
    <property type="protein sequence ID" value="KAK2546828.1"/>
    <property type="molecule type" value="Genomic_DNA"/>
</dbReference>
<dbReference type="AlphaFoldDB" id="A0AAD9UR65"/>
<evidence type="ECO:0000313" key="1">
    <source>
        <dbReference type="EMBL" id="KAK2546828.1"/>
    </source>
</evidence>
<comment type="caution">
    <text evidence="1">The sequence shown here is derived from an EMBL/GenBank/DDBJ whole genome shotgun (WGS) entry which is preliminary data.</text>
</comment>
<reference evidence="1" key="2">
    <citation type="journal article" date="2023" name="Science">
        <title>Genomic signatures of disease resistance in endangered staghorn corals.</title>
        <authorList>
            <person name="Vollmer S.V."/>
            <person name="Selwyn J.D."/>
            <person name="Despard B.A."/>
            <person name="Roesel C.L."/>
        </authorList>
    </citation>
    <scope>NUCLEOTIDE SEQUENCE</scope>
    <source>
        <strain evidence="1">K2</strain>
    </source>
</reference>
<name>A0AAD9UR65_ACRCE</name>
<dbReference type="Proteomes" id="UP001249851">
    <property type="component" value="Unassembled WGS sequence"/>
</dbReference>